<dbReference type="PANTHER" id="PTHR43586">
    <property type="entry name" value="CYSTEINE DESULFURASE"/>
    <property type="match status" value="1"/>
</dbReference>
<organism evidence="3 4">
    <name type="scientific">Gaopeijia maritima</name>
    <dbReference type="NCBI Taxonomy" id="3119007"/>
    <lineage>
        <taxon>Bacteria</taxon>
        <taxon>Pseudomonadati</taxon>
        <taxon>Gemmatimonadota</taxon>
        <taxon>Longimicrobiia</taxon>
        <taxon>Gaopeijiales</taxon>
        <taxon>Gaopeijiaceae</taxon>
        <taxon>Gaopeijia</taxon>
    </lineage>
</organism>
<reference evidence="3 4" key="1">
    <citation type="submission" date="2024-02" db="EMBL/GenBank/DDBJ databases">
        <title>A novel Gemmatimonadota bacterium.</title>
        <authorList>
            <person name="Du Z.-J."/>
            <person name="Ye Y.-Q."/>
        </authorList>
    </citation>
    <scope>NUCLEOTIDE SEQUENCE [LARGE SCALE GENOMIC DNA]</scope>
    <source>
        <strain evidence="3 4">DH-20</strain>
    </source>
</reference>
<evidence type="ECO:0000313" key="4">
    <source>
        <dbReference type="Proteomes" id="UP001484239"/>
    </source>
</evidence>
<accession>A0ABU9E6D4</accession>
<feature type="domain" description="Aminotransferase class V" evidence="2">
    <location>
        <begin position="71"/>
        <end position="377"/>
    </location>
</feature>
<dbReference type="InterPro" id="IPR000192">
    <property type="entry name" value="Aminotrans_V_dom"/>
</dbReference>
<keyword evidence="1" id="KW-0663">Pyridoxal phosphate</keyword>
<keyword evidence="3" id="KW-0032">Aminotransferase</keyword>
<dbReference type="InterPro" id="IPR015421">
    <property type="entry name" value="PyrdxlP-dep_Trfase_major"/>
</dbReference>
<keyword evidence="3" id="KW-0808">Transferase</keyword>
<dbReference type="RefSeq" id="WP_405276328.1">
    <property type="nucleotide sequence ID" value="NZ_JBBHLI010000001.1"/>
</dbReference>
<keyword evidence="4" id="KW-1185">Reference proteome</keyword>
<dbReference type="InterPro" id="IPR015422">
    <property type="entry name" value="PyrdxlP-dep_Trfase_small"/>
</dbReference>
<protein>
    <submittedName>
        <fullName evidence="3">Aminotransferase class V-fold PLP-dependent enzyme</fullName>
    </submittedName>
</protein>
<evidence type="ECO:0000259" key="2">
    <source>
        <dbReference type="Pfam" id="PF00266"/>
    </source>
</evidence>
<dbReference type="EMBL" id="JBBHLI010000001">
    <property type="protein sequence ID" value="MEK9499540.1"/>
    <property type="molecule type" value="Genomic_DNA"/>
</dbReference>
<evidence type="ECO:0000313" key="3">
    <source>
        <dbReference type="EMBL" id="MEK9499540.1"/>
    </source>
</evidence>
<dbReference type="Gene3D" id="3.40.640.10">
    <property type="entry name" value="Type I PLP-dependent aspartate aminotransferase-like (Major domain)"/>
    <property type="match status" value="1"/>
</dbReference>
<name>A0ABU9E6D4_9BACT</name>
<dbReference type="GO" id="GO:0008483">
    <property type="term" value="F:transaminase activity"/>
    <property type="evidence" value="ECO:0007669"/>
    <property type="project" value="UniProtKB-KW"/>
</dbReference>
<dbReference type="Pfam" id="PF00266">
    <property type="entry name" value="Aminotran_5"/>
    <property type="match status" value="1"/>
</dbReference>
<dbReference type="InterPro" id="IPR015424">
    <property type="entry name" value="PyrdxlP-dep_Trfase"/>
</dbReference>
<gene>
    <name evidence="3" type="ORF">WI372_00920</name>
</gene>
<dbReference type="Proteomes" id="UP001484239">
    <property type="component" value="Unassembled WGS sequence"/>
</dbReference>
<proteinExistence type="predicted"/>
<comment type="caution">
    <text evidence="3">The sequence shown here is derived from an EMBL/GenBank/DDBJ whole genome shotgun (WGS) entry which is preliminary data.</text>
</comment>
<evidence type="ECO:0000256" key="1">
    <source>
        <dbReference type="ARBA" id="ARBA00022898"/>
    </source>
</evidence>
<sequence length="388" mass="42632">MSTSPAAPASPTERELNEFRSRFPILARRNYLNSCSLGALSHDAEARLDDFRELWHTMGASAWYEHWLGRLDELRAKAGAIHGAATEETAILPSTSAALSVVADAVPTAGRNRVVCSELDFPTLAYQWRVKPEIELVVVPSDDGIGVSLDRFEEAVDERTLFVATSHVCYSTGYVQDVAGIGEIARRAGAWSIIDGYQAAGQIAVDVEALGVDVYTSGPLKWLCGGPGLAWLFVRADRIAEMKPRFTSWFAARDQFDFRLDAFEFRDDARRFELGTPALPTVHTALGGIEALESFGLDRVQARIRALTARLVEGCREAGFSLRTHPDPERRSGIVMIAHDDPAEAVRRLDARDIVVDHRPGHVRVSPHAYNTEAEVDEVVAALAGMYT</sequence>
<dbReference type="PANTHER" id="PTHR43586:SF15">
    <property type="entry name" value="BLR3095 PROTEIN"/>
    <property type="match status" value="1"/>
</dbReference>
<dbReference type="SUPFAM" id="SSF53383">
    <property type="entry name" value="PLP-dependent transferases"/>
    <property type="match status" value="1"/>
</dbReference>
<dbReference type="Gene3D" id="3.90.1150.10">
    <property type="entry name" value="Aspartate Aminotransferase, domain 1"/>
    <property type="match status" value="1"/>
</dbReference>